<proteinExistence type="predicted"/>
<organism evidence="2 3">
    <name type="scientific">Catenulispora pinistramenti</name>
    <dbReference type="NCBI Taxonomy" id="2705254"/>
    <lineage>
        <taxon>Bacteria</taxon>
        <taxon>Bacillati</taxon>
        <taxon>Actinomycetota</taxon>
        <taxon>Actinomycetes</taxon>
        <taxon>Catenulisporales</taxon>
        <taxon>Catenulisporaceae</taxon>
        <taxon>Catenulispora</taxon>
    </lineage>
</organism>
<dbReference type="Proteomes" id="UP000730482">
    <property type="component" value="Unassembled WGS sequence"/>
</dbReference>
<dbReference type="EMBL" id="JAAFYZ010000046">
    <property type="protein sequence ID" value="MBS2548323.1"/>
    <property type="molecule type" value="Genomic_DNA"/>
</dbReference>
<evidence type="ECO:0000256" key="1">
    <source>
        <dbReference type="SAM" id="SignalP"/>
    </source>
</evidence>
<feature type="chain" id="PRO_5047527028" evidence="1">
    <location>
        <begin position="29"/>
        <end position="663"/>
    </location>
</feature>
<keyword evidence="3" id="KW-1185">Reference proteome</keyword>
<sequence>MLVLSRRVPTLVAAMALGVVTAAGTAAAGAAPSETGPAASPLPTTTTQISTLPDGDRVLVTGSGPEATTAVLGPDGRSVSSLRYAPDGHHTYVIPDSVLAAPDQFVASRYRIAALSTGSSPTVVPHYPLSTLQINGVGLDGTAADGMTFLTDVDDVNRWGLPVPLVNGVARVAVPAGHYTANTLFQSYDPTTQTAKTWVVTQLDVTVTGDGTTTLTADERSATAQVQATTPRPATNDSSFLYYDSVDANGSDSYLMSSAVGTGTTYVSPTAKPRFGGFKYQLVGWGAAGPAGTADPYRYDVMFPAADHIDANQTYKVDPSTLTTVHNTLVSDPNNPDHRGIFMAGPSSPDFLSNVVGGPVTSPGSLTEYVGAVGDGNWIREVVTDSPPYTGGFPSELILQATDPAYAGHTETWRTWGRGPLTPQAGQYQGPIHCRACADGGTVDLSLTPYQDSSPDTLGDPLGPITGHFTAYRDGNQVFSQDNTFGTELTGQAQQPGTYRFVYDQDLSQFPITQSTVSHTDITVPYTPAPDPKWTLPAVDPCYAQGTGTTPCSILPVINLDYHLATDDTNTGHGPLAALDLQVGHQSYNGAGATAAATGATVSVSYDKGVTWTAASVVPAGANHFVALWKNGAKGSTPWLKVTATDTLGGSITQTVANAYTIG</sequence>
<comment type="caution">
    <text evidence="2">The sequence shown here is derived from an EMBL/GenBank/DDBJ whole genome shotgun (WGS) entry which is preliminary data.</text>
</comment>
<protein>
    <submittedName>
        <fullName evidence="2">Uncharacterized protein</fullName>
    </submittedName>
</protein>
<feature type="signal peptide" evidence="1">
    <location>
        <begin position="1"/>
        <end position="28"/>
    </location>
</feature>
<keyword evidence="1" id="KW-0732">Signal</keyword>
<evidence type="ECO:0000313" key="3">
    <source>
        <dbReference type="Proteomes" id="UP000730482"/>
    </source>
</evidence>
<name>A0ABS5KQJ6_9ACTN</name>
<evidence type="ECO:0000313" key="2">
    <source>
        <dbReference type="EMBL" id="MBS2548323.1"/>
    </source>
</evidence>
<gene>
    <name evidence="2" type="ORF">KGQ19_15770</name>
</gene>
<reference evidence="2 3" key="1">
    <citation type="submission" date="2020-02" db="EMBL/GenBank/DDBJ databases">
        <title>Acidophilic actinobacteria isolated from forest soil.</title>
        <authorList>
            <person name="Golinska P."/>
        </authorList>
    </citation>
    <scope>NUCLEOTIDE SEQUENCE [LARGE SCALE GENOMIC DNA]</scope>
    <source>
        <strain evidence="2 3">NL8</strain>
    </source>
</reference>
<accession>A0ABS5KQJ6</accession>
<dbReference type="RefSeq" id="WP_212009909.1">
    <property type="nucleotide sequence ID" value="NZ_JAAFYZ010000046.1"/>
</dbReference>